<feature type="domain" description="Alpha/beta hydrolase fold-3" evidence="3">
    <location>
        <begin position="94"/>
        <end position="310"/>
    </location>
</feature>
<dbReference type="AlphaFoldDB" id="A0A4Q9MCX4"/>
<dbReference type="ESTHER" id="9aphy-a0a4q9mcx4">
    <property type="family name" value="Hormone-sensitive_lipase_like"/>
</dbReference>
<comment type="similarity">
    <text evidence="1">Belongs to the 'GDXG' lipolytic enzyme family.</text>
</comment>
<dbReference type="PANTHER" id="PTHR48081:SF8">
    <property type="entry name" value="ALPHA_BETA HYDROLASE FOLD-3 DOMAIN-CONTAINING PROTEIN-RELATED"/>
    <property type="match status" value="1"/>
</dbReference>
<dbReference type="GO" id="GO:0016787">
    <property type="term" value="F:hydrolase activity"/>
    <property type="evidence" value="ECO:0007669"/>
    <property type="project" value="UniProtKB-KW"/>
</dbReference>
<dbReference type="OrthoDB" id="408631at2759"/>
<dbReference type="Proteomes" id="UP000292957">
    <property type="component" value="Unassembled WGS sequence"/>
</dbReference>
<evidence type="ECO:0000256" key="1">
    <source>
        <dbReference type="ARBA" id="ARBA00010515"/>
    </source>
</evidence>
<protein>
    <submittedName>
        <fullName evidence="4">Alpha/Beta hydrolase protein</fullName>
    </submittedName>
</protein>
<evidence type="ECO:0000256" key="2">
    <source>
        <dbReference type="ARBA" id="ARBA00022801"/>
    </source>
</evidence>
<proteinExistence type="inferred from homology"/>
<dbReference type="InterPro" id="IPR013094">
    <property type="entry name" value="AB_hydrolase_3"/>
</dbReference>
<dbReference type="InterPro" id="IPR050300">
    <property type="entry name" value="GDXG_lipolytic_enzyme"/>
</dbReference>
<organism evidence="4">
    <name type="scientific">Dichomitus squalens</name>
    <dbReference type="NCBI Taxonomy" id="114155"/>
    <lineage>
        <taxon>Eukaryota</taxon>
        <taxon>Fungi</taxon>
        <taxon>Dikarya</taxon>
        <taxon>Basidiomycota</taxon>
        <taxon>Agaricomycotina</taxon>
        <taxon>Agaricomycetes</taxon>
        <taxon>Polyporales</taxon>
        <taxon>Polyporaceae</taxon>
        <taxon>Dichomitus</taxon>
    </lineage>
</organism>
<name>A0A4Q9MCX4_9APHY</name>
<dbReference type="InterPro" id="IPR029058">
    <property type="entry name" value="AB_hydrolase_fold"/>
</dbReference>
<accession>A0A4Q9MCX4</accession>
<evidence type="ECO:0000259" key="3">
    <source>
        <dbReference type="Pfam" id="PF07859"/>
    </source>
</evidence>
<dbReference type="PANTHER" id="PTHR48081">
    <property type="entry name" value="AB HYDROLASE SUPERFAMILY PROTEIN C4A8.06C"/>
    <property type="match status" value="1"/>
</dbReference>
<dbReference type="SUPFAM" id="SSF53474">
    <property type="entry name" value="alpha/beta-Hydrolases"/>
    <property type="match status" value="1"/>
</dbReference>
<dbReference type="InterPro" id="IPR002168">
    <property type="entry name" value="Lipase_GDXG_HIS_AS"/>
</dbReference>
<reference evidence="4" key="1">
    <citation type="submission" date="2019-01" db="EMBL/GenBank/DDBJ databases">
        <title>Draft genome sequences of three monokaryotic isolates of the white-rot basidiomycete fungus Dichomitus squalens.</title>
        <authorList>
            <consortium name="DOE Joint Genome Institute"/>
            <person name="Lopez S.C."/>
            <person name="Andreopoulos B."/>
            <person name="Pangilinan J."/>
            <person name="Lipzen A."/>
            <person name="Riley R."/>
            <person name="Ahrendt S."/>
            <person name="Ng V."/>
            <person name="Barry K."/>
            <person name="Daum C."/>
            <person name="Grigoriev I.V."/>
            <person name="Hilden K.S."/>
            <person name="Makela M.R."/>
            <person name="de Vries R.P."/>
        </authorList>
    </citation>
    <scope>NUCLEOTIDE SEQUENCE [LARGE SCALE GENOMIC DNA]</scope>
    <source>
        <strain evidence="4">OM18370.1</strain>
    </source>
</reference>
<keyword evidence="2 4" id="KW-0378">Hydrolase</keyword>
<sequence>MSLHPEFAAAFAELQAHAAAAQANNSTAAEPDLLSERARLAQAARHLQAVYAGDLPPESTYTFEDHKVLVENGEINVRVVVPTSEDKEKTFPVLVWFHGGGWVAGDVSFDDYQLRTLSVELQVVTVNVEYRLAPEHQFPVPLNDCLAALKWTVENAASIHVDPSKGFIIGGDSAGGNLTVTLAHVVRDHPFFKDHPLTGQVPREPMIIHPDTYPEEIKAELCAMEENRANPTLTKDQMLFYASLYNPPRFDDPRAMPYFFPSHAGVAPAYIQYNERDPLRDDAVVLEKLLKQAGVKVKITMYPDLPHAFHYFAPHLFISKQVFRDTIEGVKWLLAGAL</sequence>
<dbReference type="Pfam" id="PF07859">
    <property type="entry name" value="Abhydrolase_3"/>
    <property type="match status" value="1"/>
</dbReference>
<dbReference type="Gene3D" id="3.40.50.1820">
    <property type="entry name" value="alpha/beta hydrolase"/>
    <property type="match status" value="1"/>
</dbReference>
<evidence type="ECO:0000313" key="4">
    <source>
        <dbReference type="EMBL" id="TBU25170.1"/>
    </source>
</evidence>
<dbReference type="EMBL" id="ML143466">
    <property type="protein sequence ID" value="TBU25170.1"/>
    <property type="molecule type" value="Genomic_DNA"/>
</dbReference>
<dbReference type="PROSITE" id="PS01173">
    <property type="entry name" value="LIPASE_GDXG_HIS"/>
    <property type="match status" value="1"/>
</dbReference>
<gene>
    <name evidence="4" type="ORF">BD311DRAFT_700842</name>
</gene>